<dbReference type="EMBL" id="JACCBX010000019">
    <property type="protein sequence ID" value="NYE09147.1"/>
    <property type="molecule type" value="Genomic_DNA"/>
</dbReference>
<feature type="transmembrane region" description="Helical" evidence="1">
    <location>
        <begin position="131"/>
        <end position="146"/>
    </location>
</feature>
<protein>
    <recommendedName>
        <fullName evidence="2">CAAX prenyl protease 2/Lysostaphin resistance protein A-like domain-containing protein</fullName>
    </recommendedName>
</protein>
<organism evidence="3 4">
    <name type="scientific">Neobacillus niacini</name>
    <dbReference type="NCBI Taxonomy" id="86668"/>
    <lineage>
        <taxon>Bacteria</taxon>
        <taxon>Bacillati</taxon>
        <taxon>Bacillota</taxon>
        <taxon>Bacilli</taxon>
        <taxon>Bacillales</taxon>
        <taxon>Bacillaceae</taxon>
        <taxon>Neobacillus</taxon>
    </lineage>
</organism>
<evidence type="ECO:0000313" key="3">
    <source>
        <dbReference type="EMBL" id="NYE09147.1"/>
    </source>
</evidence>
<sequence length="258" mass="29451">MAGFLALDLYFVFIPSILGNPFLQFGAYLIFFPLAYFIAKWVGLNGLKGMGLVFHRGWLKNFIFSFWIGFSFWILMFVIQLLSGDLLWNGVLKSSELLMPLLMIIVGFFIGSFINDMIVRGFVINLLKDKLHVGWVYTISILIYALDDYWYAGFSVSNVIFSVILGLSLTYAFYRSGSIWADTGIHYGLNVAYGLFFGMVGSPGTSIFIIKEAVNQSLLSEVLYFFIPTLMFFAVLSVNKFYYHHKNDHKDFPFSLNT</sequence>
<dbReference type="GO" id="GO:0080120">
    <property type="term" value="P:CAAX-box protein maturation"/>
    <property type="evidence" value="ECO:0007669"/>
    <property type="project" value="UniProtKB-ARBA"/>
</dbReference>
<feature type="domain" description="CAAX prenyl protease 2/Lysostaphin resistance protein A-like" evidence="2">
    <location>
        <begin position="99"/>
        <end position="191"/>
    </location>
</feature>
<reference evidence="4" key="1">
    <citation type="submission" date="2020-07" db="EMBL/GenBank/DDBJ databases">
        <authorList>
            <person name="Partida-Martinez L."/>
            <person name="Huntemann M."/>
            <person name="Clum A."/>
            <person name="Wang J."/>
            <person name="Palaniappan K."/>
            <person name="Ritter S."/>
            <person name="Chen I.-M."/>
            <person name="Stamatis D."/>
            <person name="Reddy T."/>
            <person name="O'Malley R."/>
            <person name="Daum C."/>
            <person name="Shapiro N."/>
            <person name="Ivanova N."/>
            <person name="Kyrpides N."/>
            <person name="Woyke T."/>
        </authorList>
    </citation>
    <scope>NUCLEOTIDE SEQUENCE [LARGE SCALE GENOMIC DNA]</scope>
    <source>
        <strain evidence="4">AT2.8</strain>
    </source>
</reference>
<feature type="transmembrane region" description="Helical" evidence="1">
    <location>
        <begin position="222"/>
        <end position="243"/>
    </location>
</feature>
<dbReference type="InterPro" id="IPR003675">
    <property type="entry name" value="Rce1/LyrA-like_dom"/>
</dbReference>
<dbReference type="GO" id="GO:0004175">
    <property type="term" value="F:endopeptidase activity"/>
    <property type="evidence" value="ECO:0007669"/>
    <property type="project" value="UniProtKB-ARBA"/>
</dbReference>
<evidence type="ECO:0000256" key="1">
    <source>
        <dbReference type="SAM" id="Phobius"/>
    </source>
</evidence>
<evidence type="ECO:0000259" key="2">
    <source>
        <dbReference type="Pfam" id="PF02517"/>
    </source>
</evidence>
<accession>A0A852TNX3</accession>
<keyword evidence="1" id="KW-1133">Transmembrane helix</keyword>
<keyword evidence="1" id="KW-0472">Membrane</keyword>
<feature type="transmembrane region" description="Helical" evidence="1">
    <location>
        <begin position="152"/>
        <end position="174"/>
    </location>
</feature>
<feature type="transmembrane region" description="Helical" evidence="1">
    <location>
        <begin position="186"/>
        <end position="210"/>
    </location>
</feature>
<feature type="transmembrane region" description="Helical" evidence="1">
    <location>
        <begin position="97"/>
        <end position="119"/>
    </location>
</feature>
<evidence type="ECO:0000313" key="4">
    <source>
        <dbReference type="Proteomes" id="UP000548423"/>
    </source>
</evidence>
<dbReference type="AlphaFoldDB" id="A0A852TNX3"/>
<proteinExistence type="predicted"/>
<reference evidence="4" key="2">
    <citation type="submission" date="2020-08" db="EMBL/GenBank/DDBJ databases">
        <title>The Agave Microbiome: Exploring the role of microbial communities in plant adaptations to desert environments.</title>
        <authorList>
            <person name="Partida-Martinez L.P."/>
        </authorList>
    </citation>
    <scope>NUCLEOTIDE SEQUENCE [LARGE SCALE GENOMIC DNA]</scope>
    <source>
        <strain evidence="4">AT2.8</strain>
    </source>
</reference>
<feature type="transmembrane region" description="Helical" evidence="1">
    <location>
        <begin position="22"/>
        <end position="42"/>
    </location>
</feature>
<feature type="transmembrane region" description="Helical" evidence="1">
    <location>
        <begin position="62"/>
        <end position="82"/>
    </location>
</feature>
<dbReference type="Proteomes" id="UP000548423">
    <property type="component" value="Unassembled WGS sequence"/>
</dbReference>
<name>A0A852TNX3_9BACI</name>
<dbReference type="Pfam" id="PF02517">
    <property type="entry name" value="Rce1-like"/>
    <property type="match status" value="1"/>
</dbReference>
<keyword evidence="1" id="KW-0812">Transmembrane</keyword>
<gene>
    <name evidence="3" type="ORF">F4694_006004</name>
</gene>
<comment type="caution">
    <text evidence="3">The sequence shown here is derived from an EMBL/GenBank/DDBJ whole genome shotgun (WGS) entry which is preliminary data.</text>
</comment>